<keyword evidence="5 6" id="KW-0472">Membrane</keyword>
<feature type="transmembrane region" description="Helical" evidence="6">
    <location>
        <begin position="304"/>
        <end position="325"/>
    </location>
</feature>
<dbReference type="GO" id="GO:0005886">
    <property type="term" value="C:plasma membrane"/>
    <property type="evidence" value="ECO:0007669"/>
    <property type="project" value="UniProtKB-SubCell"/>
</dbReference>
<keyword evidence="4 6" id="KW-1133">Transmembrane helix</keyword>
<dbReference type="STRING" id="680127.SAMN05421593_0768"/>
<feature type="transmembrane region" description="Helical" evidence="6">
    <location>
        <begin position="331"/>
        <end position="348"/>
    </location>
</feature>
<comment type="subcellular location">
    <subcellularLocation>
        <location evidence="1">Cell membrane</location>
        <topology evidence="1">Multi-pass membrane protein</topology>
    </subcellularLocation>
</comment>
<evidence type="ECO:0000313" key="8">
    <source>
        <dbReference type="Proteomes" id="UP000198561"/>
    </source>
</evidence>
<evidence type="ECO:0000256" key="5">
    <source>
        <dbReference type="ARBA" id="ARBA00023136"/>
    </source>
</evidence>
<proteinExistence type="predicted"/>
<feature type="transmembrane region" description="Helical" evidence="6">
    <location>
        <begin position="252"/>
        <end position="272"/>
    </location>
</feature>
<accession>A0A1H6H3B2</accession>
<dbReference type="InterPro" id="IPR050833">
    <property type="entry name" value="Poly_Biosynth_Transport"/>
</dbReference>
<dbReference type="AlphaFoldDB" id="A0A1H6H3B2"/>
<dbReference type="RefSeq" id="WP_089689966.1">
    <property type="nucleotide sequence ID" value="NZ_FNWQ01000001.1"/>
</dbReference>
<feature type="transmembrane region" description="Helical" evidence="6">
    <location>
        <begin position="115"/>
        <end position="139"/>
    </location>
</feature>
<evidence type="ECO:0000313" key="7">
    <source>
        <dbReference type="EMBL" id="SEH28635.1"/>
    </source>
</evidence>
<evidence type="ECO:0000256" key="1">
    <source>
        <dbReference type="ARBA" id="ARBA00004651"/>
    </source>
</evidence>
<evidence type="ECO:0000256" key="4">
    <source>
        <dbReference type="ARBA" id="ARBA00022989"/>
    </source>
</evidence>
<reference evidence="7 8" key="1">
    <citation type="submission" date="2016-10" db="EMBL/GenBank/DDBJ databases">
        <authorList>
            <person name="de Groot N.N."/>
        </authorList>
    </citation>
    <scope>NUCLEOTIDE SEQUENCE [LARGE SCALE GENOMIC DNA]</scope>
    <source>
        <strain evidence="7 8">DSM 23031</strain>
    </source>
</reference>
<evidence type="ECO:0000256" key="2">
    <source>
        <dbReference type="ARBA" id="ARBA00022475"/>
    </source>
</evidence>
<feature type="transmembrane region" description="Helical" evidence="6">
    <location>
        <begin position="387"/>
        <end position="408"/>
    </location>
</feature>
<evidence type="ECO:0000256" key="6">
    <source>
        <dbReference type="SAM" id="Phobius"/>
    </source>
</evidence>
<gene>
    <name evidence="7" type="ORF">SAMN05421593_0768</name>
</gene>
<protein>
    <submittedName>
        <fullName evidence="7">Membrane protein involved in the export of O-antigen and teichoic acid</fullName>
    </submittedName>
</protein>
<feature type="transmembrane region" description="Helical" evidence="6">
    <location>
        <begin position="216"/>
        <end position="237"/>
    </location>
</feature>
<dbReference type="EMBL" id="FNWQ01000001">
    <property type="protein sequence ID" value="SEH28635.1"/>
    <property type="molecule type" value="Genomic_DNA"/>
</dbReference>
<keyword evidence="2" id="KW-1003">Cell membrane</keyword>
<dbReference type="Proteomes" id="UP000198561">
    <property type="component" value="Unassembled WGS sequence"/>
</dbReference>
<feature type="transmembrane region" description="Helical" evidence="6">
    <location>
        <begin position="50"/>
        <end position="70"/>
    </location>
</feature>
<name>A0A1H6H3B2_CHRCI</name>
<sequence>MVEKILNLIKKPAILYSIANMLFLSTIFLADVIVARTYSLEQVGGWKQLILLVQFTATLLSFGFIEGFRYNIAKHHDKIKELLGTVTFIFLIISVVIFVFLSFDTVSKTFGELLGINVIVKAGFLIPLLYFLLSANGIYLQICLSVGKIKVILISMVVFCVVLAVSLFTFLINNFFDFQINIFLPFLLALGLQLLTYVVILKIYPKVNMNGANISIMFKYGFPLFIATYLGMFTLHIDKVIINKIGGLSEFAIYSIGALEIPFAGLITKSIVSVSYPIIVQHVENNEIEKGTDIWLNDIKKASYFIFPLVFACILFSKQIILGLFGDRYAAAVPVFEGYCLILLWRNATYGTILSIKGKTNYITLVSLISLIANIILIYFFYQMWGIMGIVRALFCSVSIWNISSLYFEKNIKKYFSIYKDKWMFILILAVFTLYIFKQWFHYL</sequence>
<feature type="transmembrane region" description="Helical" evidence="6">
    <location>
        <begin position="423"/>
        <end position="441"/>
    </location>
</feature>
<feature type="transmembrane region" description="Helical" evidence="6">
    <location>
        <begin position="360"/>
        <end position="381"/>
    </location>
</feature>
<dbReference type="PANTHER" id="PTHR30250">
    <property type="entry name" value="PST FAMILY PREDICTED COLANIC ACID TRANSPORTER"/>
    <property type="match status" value="1"/>
</dbReference>
<evidence type="ECO:0000256" key="3">
    <source>
        <dbReference type="ARBA" id="ARBA00022692"/>
    </source>
</evidence>
<feature type="transmembrane region" description="Helical" evidence="6">
    <location>
        <begin position="182"/>
        <end position="204"/>
    </location>
</feature>
<dbReference type="PANTHER" id="PTHR30250:SF11">
    <property type="entry name" value="O-ANTIGEN TRANSPORTER-RELATED"/>
    <property type="match status" value="1"/>
</dbReference>
<dbReference type="Pfam" id="PF13440">
    <property type="entry name" value="Polysacc_synt_3"/>
    <property type="match status" value="1"/>
</dbReference>
<keyword evidence="3 6" id="KW-0812">Transmembrane</keyword>
<feature type="transmembrane region" description="Helical" evidence="6">
    <location>
        <begin position="12"/>
        <end position="30"/>
    </location>
</feature>
<feature type="transmembrane region" description="Helical" evidence="6">
    <location>
        <begin position="151"/>
        <end position="176"/>
    </location>
</feature>
<dbReference type="OrthoDB" id="1223436at2"/>
<feature type="transmembrane region" description="Helical" evidence="6">
    <location>
        <begin position="82"/>
        <end position="103"/>
    </location>
</feature>
<organism evidence="7 8">
    <name type="scientific">Chryseobacterium culicis</name>
    <dbReference type="NCBI Taxonomy" id="680127"/>
    <lineage>
        <taxon>Bacteria</taxon>
        <taxon>Pseudomonadati</taxon>
        <taxon>Bacteroidota</taxon>
        <taxon>Flavobacteriia</taxon>
        <taxon>Flavobacteriales</taxon>
        <taxon>Weeksellaceae</taxon>
        <taxon>Chryseobacterium group</taxon>
        <taxon>Chryseobacterium</taxon>
    </lineage>
</organism>